<sequence length="85" mass="9334">MARNWYTYNGTGEELLCSSYTLASIRPSCFNGHNICAIYAVGGVYPTCPLSANIRNYIATVLITFLASPDNSNLAVKKYAYGRNI</sequence>
<evidence type="ECO:0000313" key="2">
    <source>
        <dbReference type="Proteomes" id="UP000071561"/>
    </source>
</evidence>
<proteinExistence type="predicted"/>
<dbReference type="EMBL" id="CP014504">
    <property type="protein sequence ID" value="AMP99906.1"/>
    <property type="molecule type" value="Genomic_DNA"/>
</dbReference>
<name>A0A127VEZ4_9SPHI</name>
<dbReference type="Proteomes" id="UP000071561">
    <property type="component" value="Chromosome"/>
</dbReference>
<accession>A0A127VEZ4</accession>
<dbReference type="AlphaFoldDB" id="A0A127VEZ4"/>
<dbReference type="PATRIC" id="fig|188932.3.peg.3163"/>
<protein>
    <submittedName>
        <fullName evidence="1">Uncharacterized protein</fullName>
    </submittedName>
</protein>
<organism evidence="1 2">
    <name type="scientific">Pedobacter cryoconitis</name>
    <dbReference type="NCBI Taxonomy" id="188932"/>
    <lineage>
        <taxon>Bacteria</taxon>
        <taxon>Pseudomonadati</taxon>
        <taxon>Bacteroidota</taxon>
        <taxon>Sphingobacteriia</taxon>
        <taxon>Sphingobacteriales</taxon>
        <taxon>Sphingobacteriaceae</taxon>
        <taxon>Pedobacter</taxon>
    </lineage>
</organism>
<dbReference type="KEGG" id="pcm:AY601_3033"/>
<evidence type="ECO:0000313" key="1">
    <source>
        <dbReference type="EMBL" id="AMP99906.1"/>
    </source>
</evidence>
<reference evidence="1 2" key="1">
    <citation type="submission" date="2016-03" db="EMBL/GenBank/DDBJ databases">
        <title>Complete genome sequence of Pedobacter cryoconitis PAMC 27485.</title>
        <authorList>
            <person name="Lee J."/>
            <person name="Kim O.-S."/>
        </authorList>
    </citation>
    <scope>NUCLEOTIDE SEQUENCE [LARGE SCALE GENOMIC DNA]</scope>
    <source>
        <strain evidence="1 2">PAMC 27485</strain>
    </source>
</reference>
<gene>
    <name evidence="1" type="ORF">AY601_3033</name>
</gene>
<keyword evidence="2" id="KW-1185">Reference proteome</keyword>